<gene>
    <name evidence="1" type="ORF">FJQ98_17105</name>
</gene>
<organism evidence="1 2">
    <name type="scientific">Lysinibacillus agricola</name>
    <dbReference type="NCBI Taxonomy" id="2590012"/>
    <lineage>
        <taxon>Bacteria</taxon>
        <taxon>Bacillati</taxon>
        <taxon>Bacillota</taxon>
        <taxon>Bacilli</taxon>
        <taxon>Bacillales</taxon>
        <taxon>Bacillaceae</taxon>
        <taxon>Lysinibacillus</taxon>
    </lineage>
</organism>
<dbReference type="Proteomes" id="UP000596049">
    <property type="component" value="Chromosome"/>
</dbReference>
<sequence>MKHWLVIGGTGMLKDVSLWLIKQGNHVTVIGRQQIKMQRLINEAKDASKLTPLIADYTNYNSFKSALIESQQTNGSFDCIIVWIHGSDKRIWESLLQAIPTTKNVILYHIKGSGSYINDHKKSHMPPNIIYREVKLGFVIENNNSSRWLTTSEIAQGIIDGICVLKGINLLNKKNLPFSSAYPRKLDRFLLDTI</sequence>
<evidence type="ECO:0000313" key="1">
    <source>
        <dbReference type="EMBL" id="QQP10958.1"/>
    </source>
</evidence>
<proteinExistence type="predicted"/>
<evidence type="ECO:0000313" key="2">
    <source>
        <dbReference type="Proteomes" id="UP000596049"/>
    </source>
</evidence>
<dbReference type="RefSeq" id="WP_053595579.1">
    <property type="nucleotide sequence ID" value="NZ_CP067341.1"/>
</dbReference>
<accession>A0ABX7AM07</accession>
<reference evidence="1 2" key="1">
    <citation type="submission" date="2020-01" db="EMBL/GenBank/DDBJ databases">
        <authorList>
            <person name="Liu G."/>
            <person name="Liu B."/>
        </authorList>
    </citation>
    <scope>NUCLEOTIDE SEQUENCE [LARGE SCALE GENOMIC DNA]</scope>
    <source>
        <strain evidence="1 2">FJAT-51161</strain>
    </source>
</reference>
<dbReference type="InterPro" id="IPR036291">
    <property type="entry name" value="NAD(P)-bd_dom_sf"/>
</dbReference>
<dbReference type="Gene3D" id="3.40.50.720">
    <property type="entry name" value="NAD(P)-binding Rossmann-like Domain"/>
    <property type="match status" value="1"/>
</dbReference>
<dbReference type="EMBL" id="CP067341">
    <property type="protein sequence ID" value="QQP10958.1"/>
    <property type="molecule type" value="Genomic_DNA"/>
</dbReference>
<dbReference type="SUPFAM" id="SSF51735">
    <property type="entry name" value="NAD(P)-binding Rossmann-fold domains"/>
    <property type="match status" value="1"/>
</dbReference>
<keyword evidence="2" id="KW-1185">Reference proteome</keyword>
<name>A0ABX7AM07_9BACI</name>
<protein>
    <submittedName>
        <fullName evidence="1">Short-chain dehydrogenase</fullName>
    </submittedName>
</protein>